<proteinExistence type="predicted"/>
<feature type="compositionally biased region" description="Polar residues" evidence="1">
    <location>
        <begin position="26"/>
        <end position="39"/>
    </location>
</feature>
<evidence type="ECO:0000313" key="2">
    <source>
        <dbReference type="EMBL" id="QQP51937.1"/>
    </source>
</evidence>
<gene>
    <name evidence="2" type="ORF">FKW44_013434</name>
</gene>
<accession>A0A7T8HL54</accession>
<dbReference type="EMBL" id="CP045897">
    <property type="protein sequence ID" value="QQP51937.1"/>
    <property type="molecule type" value="Genomic_DNA"/>
</dbReference>
<keyword evidence="3" id="KW-1185">Reference proteome</keyword>
<dbReference type="AlphaFoldDB" id="A0A7T8HL54"/>
<reference evidence="3" key="1">
    <citation type="submission" date="2021-01" db="EMBL/GenBank/DDBJ databases">
        <title>Caligus Genome Assembly.</title>
        <authorList>
            <person name="Gallardo-Escarate C."/>
        </authorList>
    </citation>
    <scope>NUCLEOTIDE SEQUENCE [LARGE SCALE GENOMIC DNA]</scope>
</reference>
<feature type="region of interest" description="Disordered" evidence="1">
    <location>
        <begin position="26"/>
        <end position="51"/>
    </location>
</feature>
<protein>
    <submittedName>
        <fullName evidence="2">Uncharacterized protein</fullName>
    </submittedName>
</protein>
<organism evidence="2 3">
    <name type="scientific">Caligus rogercresseyi</name>
    <name type="common">Sea louse</name>
    <dbReference type="NCBI Taxonomy" id="217165"/>
    <lineage>
        <taxon>Eukaryota</taxon>
        <taxon>Metazoa</taxon>
        <taxon>Ecdysozoa</taxon>
        <taxon>Arthropoda</taxon>
        <taxon>Crustacea</taxon>
        <taxon>Multicrustacea</taxon>
        <taxon>Hexanauplia</taxon>
        <taxon>Copepoda</taxon>
        <taxon>Siphonostomatoida</taxon>
        <taxon>Caligidae</taxon>
        <taxon>Caligus</taxon>
    </lineage>
</organism>
<evidence type="ECO:0000313" key="3">
    <source>
        <dbReference type="Proteomes" id="UP000595437"/>
    </source>
</evidence>
<sequence length="51" mass="5630">MDQNQFSGLCTAANALRPTTKHLITSRASNPQKSMQTAKPSHRHKSGLIRI</sequence>
<evidence type="ECO:0000256" key="1">
    <source>
        <dbReference type="SAM" id="MobiDB-lite"/>
    </source>
</evidence>
<feature type="compositionally biased region" description="Basic residues" evidence="1">
    <location>
        <begin position="40"/>
        <end position="51"/>
    </location>
</feature>
<name>A0A7T8HL54_CALRO</name>
<dbReference type="Proteomes" id="UP000595437">
    <property type="component" value="Chromosome 8"/>
</dbReference>